<dbReference type="Pfam" id="PF03109">
    <property type="entry name" value="ABC1"/>
    <property type="match status" value="2"/>
</dbReference>
<dbReference type="InterPro" id="IPR052402">
    <property type="entry name" value="ADCK_kinase"/>
</dbReference>
<evidence type="ECO:0000256" key="1">
    <source>
        <dbReference type="ARBA" id="ARBA00009670"/>
    </source>
</evidence>
<keyword evidence="2" id="KW-1133">Transmembrane helix</keyword>
<gene>
    <name evidence="4" type="ORF">LTR69_009036</name>
</gene>
<dbReference type="Proteomes" id="UP001345691">
    <property type="component" value="Unassembled WGS sequence"/>
</dbReference>
<dbReference type="PANTHER" id="PTHR45890">
    <property type="entry name" value="AARF DOMAIN CONTAINING KINASE 2 (PREDICTED)"/>
    <property type="match status" value="1"/>
</dbReference>
<feature type="transmembrane region" description="Helical" evidence="2">
    <location>
        <begin position="123"/>
        <end position="143"/>
    </location>
</feature>
<proteinExistence type="inferred from homology"/>
<feature type="domain" description="ABC1 atypical kinase-like" evidence="3">
    <location>
        <begin position="291"/>
        <end position="438"/>
    </location>
</feature>
<dbReference type="InterPro" id="IPR044095">
    <property type="entry name" value="ADCK2_dom"/>
</dbReference>
<keyword evidence="2" id="KW-0812">Transmembrane</keyword>
<evidence type="ECO:0000256" key="2">
    <source>
        <dbReference type="SAM" id="Phobius"/>
    </source>
</evidence>
<reference evidence="4 5" key="1">
    <citation type="submission" date="2023-08" db="EMBL/GenBank/DDBJ databases">
        <title>Black Yeasts Isolated from many extreme environments.</title>
        <authorList>
            <person name="Coleine C."/>
            <person name="Stajich J.E."/>
            <person name="Selbmann L."/>
        </authorList>
    </citation>
    <scope>NUCLEOTIDE SEQUENCE [LARGE SCALE GENOMIC DNA]</scope>
    <source>
        <strain evidence="4 5">CCFEE 6328</strain>
    </source>
</reference>
<dbReference type="SUPFAM" id="SSF56112">
    <property type="entry name" value="Protein kinase-like (PK-like)"/>
    <property type="match status" value="1"/>
</dbReference>
<dbReference type="InterPro" id="IPR011009">
    <property type="entry name" value="Kinase-like_dom_sf"/>
</dbReference>
<evidence type="ECO:0000313" key="4">
    <source>
        <dbReference type="EMBL" id="KAK5054074.1"/>
    </source>
</evidence>
<dbReference type="PANTHER" id="PTHR45890:SF1">
    <property type="entry name" value="AARF DOMAIN CONTAINING KINASE 2"/>
    <property type="match status" value="1"/>
</dbReference>
<name>A0ABR0J119_9EURO</name>
<sequence>MRSLFLFGRFLGRRGWVQFACRVPRRQHSYGQWTRKYSLKDPRQRPTSTLLAAAAALSSGAFVEISEQHEDGKTAEMQMLEVSRQEIDTKVPEDAHGLRRVYKTIVYVLDQYIYEPIATGFRFFYLAFIFVPVIVTVPIVLIGSRRKDHDDERSGTLWWYSFLVTAMERAGPAFIKLGQWAASRSDIFPVEMCRIMSTLHSNAPAHSLRHTKKTISEAFGGRDFDDIFLEFHEKPLGVGAIAQVYKARLKPDLTQPDDSDLDLHDKHWLSHRIKKNVDAFVKSSPQRIPSAYVAIKVLHPKVERNVRRDLKIMGVFAAIINAIPTLEWLDLPNEVSNFGEMMRLQLDLRIEAANLTIFRKHFQNRTTAWFPYPYTDFTTRTVLVEEFAQGIPLEAFLESGGGIFQQEIANEGLDAFLHMLLIDNFVHADLHPGNIMVNFYKPTQPDVKLPYISRQDPTQPSTASEIDQSEAVLSRLRPHVGKKEEWLAALAEIDKDGYRPQLIFIDTGLVTELNSKNRANFLDLFRSIAEFDGYKAGRLMIERCRQPEAVVDGEVFALKMQHLVLAVKGQTFALGHIKIGDVLSQVLSMVRTHHVRMEGDFVNVVISILLLEGIGRTLDPDLDLFKSALPILRQLGSSDPGAVLRSFKEGDFSLLKIWVGLEARRFFQASADSVEMCVNYDLLSENR</sequence>
<accession>A0ABR0J119</accession>
<dbReference type="CDD" id="cd13971">
    <property type="entry name" value="ADCK2-like"/>
    <property type="match status" value="1"/>
</dbReference>
<keyword evidence="5" id="KW-1185">Reference proteome</keyword>
<dbReference type="InterPro" id="IPR004147">
    <property type="entry name" value="ABC1_dom"/>
</dbReference>
<evidence type="ECO:0000259" key="3">
    <source>
        <dbReference type="Pfam" id="PF03109"/>
    </source>
</evidence>
<feature type="domain" description="ABC1 atypical kinase-like" evidence="3">
    <location>
        <begin position="199"/>
        <end position="250"/>
    </location>
</feature>
<protein>
    <recommendedName>
        <fullName evidence="3">ABC1 atypical kinase-like domain-containing protein</fullName>
    </recommendedName>
</protein>
<dbReference type="EMBL" id="JAVRRF010000024">
    <property type="protein sequence ID" value="KAK5054074.1"/>
    <property type="molecule type" value="Genomic_DNA"/>
</dbReference>
<comment type="similarity">
    <text evidence="1">Belongs to the protein kinase superfamily. ADCK protein kinase family.</text>
</comment>
<keyword evidence="2" id="KW-0472">Membrane</keyword>
<evidence type="ECO:0000313" key="5">
    <source>
        <dbReference type="Proteomes" id="UP001345691"/>
    </source>
</evidence>
<comment type="caution">
    <text evidence="4">The sequence shown here is derived from an EMBL/GenBank/DDBJ whole genome shotgun (WGS) entry which is preliminary data.</text>
</comment>
<organism evidence="4 5">
    <name type="scientific">Exophiala sideris</name>
    <dbReference type="NCBI Taxonomy" id="1016849"/>
    <lineage>
        <taxon>Eukaryota</taxon>
        <taxon>Fungi</taxon>
        <taxon>Dikarya</taxon>
        <taxon>Ascomycota</taxon>
        <taxon>Pezizomycotina</taxon>
        <taxon>Eurotiomycetes</taxon>
        <taxon>Chaetothyriomycetidae</taxon>
        <taxon>Chaetothyriales</taxon>
        <taxon>Herpotrichiellaceae</taxon>
        <taxon>Exophiala</taxon>
    </lineage>
</organism>